<dbReference type="Proteomes" id="UP000712281">
    <property type="component" value="Unassembled WGS sequence"/>
</dbReference>
<proteinExistence type="predicted"/>
<evidence type="ECO:0000313" key="1">
    <source>
        <dbReference type="EMBL" id="KAF2535774.1"/>
    </source>
</evidence>
<protein>
    <submittedName>
        <fullName evidence="1">Uncharacterized protein</fullName>
    </submittedName>
</protein>
<dbReference type="SUPFAM" id="SSF52540">
    <property type="entry name" value="P-loop containing nucleoside triphosphate hydrolases"/>
    <property type="match status" value="1"/>
</dbReference>
<dbReference type="AlphaFoldDB" id="A0A8S9FRJ6"/>
<dbReference type="Gene3D" id="3.40.50.300">
    <property type="entry name" value="P-loop containing nucleotide triphosphate hydrolases"/>
    <property type="match status" value="1"/>
</dbReference>
<dbReference type="EMBL" id="QGKW02002228">
    <property type="protein sequence ID" value="KAF2535774.1"/>
    <property type="molecule type" value="Genomic_DNA"/>
</dbReference>
<name>A0A8S9FRJ6_BRACR</name>
<organism evidence="1 2">
    <name type="scientific">Brassica cretica</name>
    <name type="common">Mustard</name>
    <dbReference type="NCBI Taxonomy" id="69181"/>
    <lineage>
        <taxon>Eukaryota</taxon>
        <taxon>Viridiplantae</taxon>
        <taxon>Streptophyta</taxon>
        <taxon>Embryophyta</taxon>
        <taxon>Tracheophyta</taxon>
        <taxon>Spermatophyta</taxon>
        <taxon>Magnoliopsida</taxon>
        <taxon>eudicotyledons</taxon>
        <taxon>Gunneridae</taxon>
        <taxon>Pentapetalae</taxon>
        <taxon>rosids</taxon>
        <taxon>malvids</taxon>
        <taxon>Brassicales</taxon>
        <taxon>Brassicaceae</taxon>
        <taxon>Brassiceae</taxon>
        <taxon>Brassica</taxon>
    </lineage>
</organism>
<reference evidence="1" key="1">
    <citation type="submission" date="2019-12" db="EMBL/GenBank/DDBJ databases">
        <title>Genome sequencing and annotation of Brassica cretica.</title>
        <authorList>
            <person name="Studholme D.J."/>
            <person name="Sarris P.F."/>
        </authorList>
    </citation>
    <scope>NUCLEOTIDE SEQUENCE</scope>
    <source>
        <strain evidence="1">PFS-001/15</strain>
        <tissue evidence="1">Leaf</tissue>
    </source>
</reference>
<evidence type="ECO:0000313" key="2">
    <source>
        <dbReference type="Proteomes" id="UP000712281"/>
    </source>
</evidence>
<accession>A0A8S9FRJ6</accession>
<gene>
    <name evidence="1" type="ORF">F2Q68_00019450</name>
</gene>
<comment type="caution">
    <text evidence="1">The sequence shown here is derived from an EMBL/GenBank/DDBJ whole genome shotgun (WGS) entry which is preliminary data.</text>
</comment>
<sequence>DKESEMIEKIARDVSNKLNITISRDFEDMVGIEKHLDKMQSLLHSDEDGAMIVGICGPSGIGEAVVTVVLTSMD</sequence>
<feature type="non-terminal residue" evidence="1">
    <location>
        <position position="1"/>
    </location>
</feature>
<dbReference type="InterPro" id="IPR027417">
    <property type="entry name" value="P-loop_NTPase"/>
</dbReference>